<comment type="function">
    <text evidence="1 12">This protein is a component of the acetyl coenzyme A carboxylase complex; first, biotin carboxylase catalyzes the carboxylation of the carrier protein and then the transcarboxylase transfers the carboxyl group to form malonyl-CoA.</text>
</comment>
<comment type="subunit">
    <text evidence="3 12">Acetyl-CoA carboxylase is a heterohexamer of biotin carboxyl carrier protein, biotin carboxylase and the two subunits of carboxyl transferase in a 2:2 complex.</text>
</comment>
<dbReference type="SUPFAM" id="SSF56059">
    <property type="entry name" value="Glutathione synthetase ATP-binding domain-like"/>
    <property type="match status" value="1"/>
</dbReference>
<name>A0A6M8NJX6_9BACT</name>
<evidence type="ECO:0000256" key="1">
    <source>
        <dbReference type="ARBA" id="ARBA00003761"/>
    </source>
</evidence>
<evidence type="ECO:0000256" key="11">
    <source>
        <dbReference type="ARBA" id="ARBA00048600"/>
    </source>
</evidence>
<reference evidence="13 14" key="1">
    <citation type="submission" date="2017-09" db="EMBL/GenBank/DDBJ databases">
        <title>Genomics of the genus Arcobacter.</title>
        <authorList>
            <person name="Perez-Cataluna A."/>
            <person name="Figueras M.J."/>
            <person name="Salas-Masso N."/>
        </authorList>
    </citation>
    <scope>NUCLEOTIDE SEQUENCE [LARGE SCALE GENOMIC DNA]</scope>
    <source>
        <strain evidence="13 14">CECT 7834</strain>
    </source>
</reference>
<dbReference type="GO" id="GO:2001295">
    <property type="term" value="P:malonyl-CoA biosynthetic process"/>
    <property type="evidence" value="ECO:0007669"/>
    <property type="project" value="UniProtKB-UniPathway"/>
</dbReference>
<dbReference type="FunFam" id="3.40.50.20:FF:000010">
    <property type="entry name" value="Propionyl-CoA carboxylase subunit alpha"/>
    <property type="match status" value="1"/>
</dbReference>
<keyword evidence="12" id="KW-0443">Lipid metabolism</keyword>
<dbReference type="Pfam" id="PF00289">
    <property type="entry name" value="Biotin_carb_N"/>
    <property type="match status" value="1"/>
</dbReference>
<dbReference type="GO" id="GO:0006633">
    <property type="term" value="P:fatty acid biosynthetic process"/>
    <property type="evidence" value="ECO:0007669"/>
    <property type="project" value="UniProtKB-KW"/>
</dbReference>
<dbReference type="PANTHER" id="PTHR48095">
    <property type="entry name" value="PYRUVATE CARBOXYLASE SUBUNIT A"/>
    <property type="match status" value="1"/>
</dbReference>
<evidence type="ECO:0000256" key="7">
    <source>
        <dbReference type="ARBA" id="ARBA00022741"/>
    </source>
</evidence>
<evidence type="ECO:0000256" key="12">
    <source>
        <dbReference type="RuleBase" id="RU365063"/>
    </source>
</evidence>
<keyword evidence="14" id="KW-1185">Reference proteome</keyword>
<organism evidence="13 14">
    <name type="scientific">Arcobacter cloacae</name>
    <dbReference type="NCBI Taxonomy" id="1054034"/>
    <lineage>
        <taxon>Bacteria</taxon>
        <taxon>Pseudomonadati</taxon>
        <taxon>Campylobacterota</taxon>
        <taxon>Epsilonproteobacteria</taxon>
        <taxon>Campylobacterales</taxon>
        <taxon>Arcobacteraceae</taxon>
        <taxon>Arcobacter</taxon>
    </lineage>
</organism>
<dbReference type="InterPro" id="IPR051602">
    <property type="entry name" value="ACC_Biotin_Carboxylase"/>
</dbReference>
<keyword evidence="5 12" id="KW-0436">Ligase</keyword>
<evidence type="ECO:0000256" key="6">
    <source>
        <dbReference type="ARBA" id="ARBA00022723"/>
    </source>
</evidence>
<dbReference type="InterPro" id="IPR005479">
    <property type="entry name" value="CPAse_ATP-bd"/>
</dbReference>
<comment type="pathway">
    <text evidence="2 12">Lipid metabolism; malonyl-CoA biosynthesis; malonyl-CoA from acetyl-CoA: step 1/1.</text>
</comment>
<evidence type="ECO:0000256" key="5">
    <source>
        <dbReference type="ARBA" id="ARBA00022598"/>
    </source>
</evidence>
<keyword evidence="12" id="KW-0276">Fatty acid metabolism</keyword>
<keyword evidence="12" id="KW-0275">Fatty acid biosynthesis</keyword>
<dbReference type="NCBIfam" id="NF006286">
    <property type="entry name" value="PRK08462.1"/>
    <property type="match status" value="1"/>
</dbReference>
<evidence type="ECO:0000313" key="14">
    <source>
        <dbReference type="Proteomes" id="UP000290378"/>
    </source>
</evidence>
<dbReference type="PROSITE" id="PS50979">
    <property type="entry name" value="BC"/>
    <property type="match status" value="1"/>
</dbReference>
<dbReference type="NCBIfam" id="NF006367">
    <property type="entry name" value="PRK08591.1"/>
    <property type="match status" value="1"/>
</dbReference>
<evidence type="ECO:0000256" key="8">
    <source>
        <dbReference type="ARBA" id="ARBA00022840"/>
    </source>
</evidence>
<dbReference type="AlphaFoldDB" id="A0A6M8NJX6"/>
<comment type="caution">
    <text evidence="13">The sequence shown here is derived from an EMBL/GenBank/DDBJ whole genome shotgun (WGS) entry which is preliminary data.</text>
</comment>
<evidence type="ECO:0000256" key="3">
    <source>
        <dbReference type="ARBA" id="ARBA00011750"/>
    </source>
</evidence>
<proteinExistence type="predicted"/>
<dbReference type="FunFam" id="3.30.1490.20:FF:000018">
    <property type="entry name" value="Biotin carboxylase"/>
    <property type="match status" value="1"/>
</dbReference>
<keyword evidence="9" id="KW-0460">Magnesium</keyword>
<dbReference type="PROSITE" id="PS00867">
    <property type="entry name" value="CPSASE_2"/>
    <property type="match status" value="1"/>
</dbReference>
<dbReference type="InterPro" id="IPR016185">
    <property type="entry name" value="PreATP-grasp_dom_sf"/>
</dbReference>
<accession>A0A6M8NJX6</accession>
<evidence type="ECO:0000256" key="4">
    <source>
        <dbReference type="ARBA" id="ARBA00013263"/>
    </source>
</evidence>
<dbReference type="Pfam" id="PF02785">
    <property type="entry name" value="Biotin_carb_C"/>
    <property type="match status" value="1"/>
</dbReference>
<dbReference type="InterPro" id="IPR004549">
    <property type="entry name" value="Acetyl_CoA_COase_biotin_COase"/>
</dbReference>
<dbReference type="InterPro" id="IPR005482">
    <property type="entry name" value="Biotin_COase_C"/>
</dbReference>
<dbReference type="EMBL" id="NXII01000008">
    <property type="protein sequence ID" value="RXI41259.1"/>
    <property type="molecule type" value="Genomic_DNA"/>
</dbReference>
<keyword evidence="7 12" id="KW-0547">Nucleotide-binding</keyword>
<comment type="catalytic activity">
    <reaction evidence="11 12">
        <text>N(6)-biotinyl-L-lysyl-[protein] + hydrogencarbonate + ATP = N(6)-carboxybiotinyl-L-lysyl-[protein] + ADP + phosphate + H(+)</text>
        <dbReference type="Rhea" id="RHEA:13501"/>
        <dbReference type="Rhea" id="RHEA-COMP:10505"/>
        <dbReference type="Rhea" id="RHEA-COMP:10506"/>
        <dbReference type="ChEBI" id="CHEBI:15378"/>
        <dbReference type="ChEBI" id="CHEBI:17544"/>
        <dbReference type="ChEBI" id="CHEBI:30616"/>
        <dbReference type="ChEBI" id="CHEBI:43474"/>
        <dbReference type="ChEBI" id="CHEBI:83144"/>
        <dbReference type="ChEBI" id="CHEBI:83145"/>
        <dbReference type="ChEBI" id="CHEBI:456216"/>
        <dbReference type="EC" id="6.3.4.14"/>
    </reaction>
</comment>
<keyword evidence="6" id="KW-0479">Metal-binding</keyword>
<sequence length="450" mass="50058">MAEIKKILIANRGEIVQRAVRTIREMGKKSVAIYSAGDKNASYLKHADEAVCIGGAKSSESYLNIPAIITAAEMTGCDAIFPGYGFLSENQDFVEICRLHNIKFIGPSVEVMEKMADKSKAKEEMIKAGVPVVPGSKGAVHSVTEGKKVALEIGYPIMAKAAAGGGGRGMRLIKDESEFDQLFMAASSEALAAFGDGTMYLERFINNPRHIEVQVVGDSHGNAIHIGERDCSLQRRHQKVIEESPAILLNEETRQKLLDVAVKATKYLKYEGAGTFEFLADDKQNIYFMEMNTRLQVEHPVSEMVSGIDIVELMIKVAEGEHLPPQEAIKFRGHAIECRITAEDPNTFLPSPGKVTQWMVPGGRNVRVDSHVYTNYVVPPYYDSMIGKLIVWGRDRNKAINIMKRALAEFEVDGIKTTIPFHQKMMENEDFISNNYDTKYLENYKGLDDL</sequence>
<evidence type="ECO:0000313" key="13">
    <source>
        <dbReference type="EMBL" id="RXI41259.1"/>
    </source>
</evidence>
<dbReference type="SUPFAM" id="SSF51246">
    <property type="entry name" value="Rudiment single hybrid motif"/>
    <property type="match status" value="1"/>
</dbReference>
<dbReference type="NCBIfam" id="TIGR00514">
    <property type="entry name" value="accC"/>
    <property type="match status" value="1"/>
</dbReference>
<dbReference type="PROSITE" id="PS50975">
    <property type="entry name" value="ATP_GRASP"/>
    <property type="match status" value="1"/>
</dbReference>
<dbReference type="SMART" id="SM00878">
    <property type="entry name" value="Biotin_carb_C"/>
    <property type="match status" value="1"/>
</dbReference>
<keyword evidence="12" id="KW-0444">Lipid biosynthesis</keyword>
<dbReference type="Gene3D" id="3.30.470.20">
    <property type="entry name" value="ATP-grasp fold, B domain"/>
    <property type="match status" value="1"/>
</dbReference>
<protein>
    <recommendedName>
        <fullName evidence="4 12">Biotin carboxylase</fullName>
        <ecNumber evidence="4 12">6.3.4.14</ecNumber>
    </recommendedName>
    <alternativeName>
        <fullName evidence="12">Acetyl-coenzyme A carboxylase biotin carboxylase subunit A</fullName>
    </alternativeName>
</protein>
<keyword evidence="8 12" id="KW-0067">ATP-binding</keyword>
<dbReference type="RefSeq" id="WP_129013592.1">
    <property type="nucleotide sequence ID" value="NZ_CBCSEI010000008.1"/>
</dbReference>
<dbReference type="SUPFAM" id="SSF52440">
    <property type="entry name" value="PreATP-grasp domain"/>
    <property type="match status" value="1"/>
</dbReference>
<dbReference type="EC" id="6.3.4.14" evidence="4 12"/>
<evidence type="ECO:0000256" key="10">
    <source>
        <dbReference type="ARBA" id="ARBA00023267"/>
    </source>
</evidence>
<dbReference type="InterPro" id="IPR011764">
    <property type="entry name" value="Biotin_carboxylation_dom"/>
</dbReference>
<dbReference type="GO" id="GO:0004075">
    <property type="term" value="F:biotin carboxylase activity"/>
    <property type="evidence" value="ECO:0007669"/>
    <property type="project" value="UniProtKB-EC"/>
</dbReference>
<dbReference type="InterPro" id="IPR005481">
    <property type="entry name" value="BC-like_N"/>
</dbReference>
<evidence type="ECO:0000256" key="2">
    <source>
        <dbReference type="ARBA" id="ARBA00004956"/>
    </source>
</evidence>
<dbReference type="GO" id="GO:0046872">
    <property type="term" value="F:metal ion binding"/>
    <property type="evidence" value="ECO:0007669"/>
    <property type="project" value="UniProtKB-KW"/>
</dbReference>
<dbReference type="PANTHER" id="PTHR48095:SF2">
    <property type="entry name" value="BIOTIN CARBOXYLASE, CHLOROPLASTIC"/>
    <property type="match status" value="1"/>
</dbReference>
<dbReference type="GO" id="GO:0005524">
    <property type="term" value="F:ATP binding"/>
    <property type="evidence" value="ECO:0007669"/>
    <property type="project" value="UniProtKB-UniRule"/>
</dbReference>
<dbReference type="InterPro" id="IPR011054">
    <property type="entry name" value="Rudment_hybrid_motif"/>
</dbReference>
<dbReference type="InterPro" id="IPR011761">
    <property type="entry name" value="ATP-grasp"/>
</dbReference>
<gene>
    <name evidence="13" type="primary">accC</name>
    <name evidence="13" type="ORF">CP963_07635</name>
</gene>
<keyword evidence="10 12" id="KW-0092">Biotin</keyword>
<dbReference type="Proteomes" id="UP000290378">
    <property type="component" value="Unassembled WGS sequence"/>
</dbReference>
<dbReference type="Pfam" id="PF02786">
    <property type="entry name" value="CPSase_L_D2"/>
    <property type="match status" value="1"/>
</dbReference>
<evidence type="ECO:0000256" key="9">
    <source>
        <dbReference type="ARBA" id="ARBA00022842"/>
    </source>
</evidence>